<sequence length="534" mass="57290">MSVAQTFGVLALLSIVVASPIQSRSSKSQSIQWVDCLDNIPAPIQEANVTLPSPLPDTLKCGYLTVPLDYSKPICESNSLNISFAANFVDSSNGLLFYNPGGPGEEARSYAWALAGLSIEQISHVDGLQDFDFVAIDTRGTWSSNAFNCSAANFTLPINTPLSESEYSLLGENIESYIKDCASTTSPQGLYDHVGSDAVAQDYESVRAALGYDKLNYLGYSYGTIYGQEYLKRFPNNVGRFILDGVASFSQSNLDFLTGQSNDFNRLLERAEAYCQYNSTACPLASLGNGSVTATWEQVIKQYSDPAASNGTVSSGDIAALTSVGLFSGTPRFLSFIGAIALAATGNVTAFQYEGTEFAAAFTDSSLAVSSPTLCADFQIDDASYEGYKSLIENAKSGDKYGASYGIFDTLAAVCAFWPSTAAADLKSRYNTVTDKEYLIVSSDYDLNTPAEFSDIVMTYSPHATHIARHGDDHGSFYVPGPVRDAMLDYLYNGTIPKPTQQDIYSVYGPGQNKSVIANPYIAPIGAVAGDITE</sequence>
<dbReference type="PANTHER" id="PTHR43248:SF25">
    <property type="entry name" value="AB HYDROLASE-1 DOMAIN-CONTAINING PROTEIN-RELATED"/>
    <property type="match status" value="1"/>
</dbReference>
<dbReference type="GeneID" id="87959054"/>
<gene>
    <name evidence="6" type="ORF">IL334_006924</name>
</gene>
<accession>A0ABZ1D7S1</accession>
<dbReference type="InterPro" id="IPR000073">
    <property type="entry name" value="AB_hydrolase_1"/>
</dbReference>
<reference evidence="6 7" key="1">
    <citation type="submission" date="2024-01" db="EMBL/GenBank/DDBJ databases">
        <title>Comparative genomics of Cryptococcus and Kwoniella reveals pathogenesis evolution and contrasting modes of karyotype evolution via chromosome fusion or intercentromeric recombination.</title>
        <authorList>
            <person name="Coelho M.A."/>
            <person name="David-Palma M."/>
            <person name="Shea T."/>
            <person name="Bowers K."/>
            <person name="McGinley-Smith S."/>
            <person name="Mohammad A.W."/>
            <person name="Gnirke A."/>
            <person name="Yurkov A.M."/>
            <person name="Nowrousian M."/>
            <person name="Sun S."/>
            <person name="Cuomo C.A."/>
            <person name="Heitman J."/>
        </authorList>
    </citation>
    <scope>NUCLEOTIDE SEQUENCE [LARGE SCALE GENOMIC DNA]</scope>
    <source>
        <strain evidence="6">CBS 11374</strain>
    </source>
</reference>
<dbReference type="EMBL" id="CP141890">
    <property type="protein sequence ID" value="WRT69933.1"/>
    <property type="molecule type" value="Genomic_DNA"/>
</dbReference>
<evidence type="ECO:0000313" key="6">
    <source>
        <dbReference type="EMBL" id="WRT69933.1"/>
    </source>
</evidence>
<evidence type="ECO:0008006" key="8">
    <source>
        <dbReference type="Google" id="ProtNLM"/>
    </source>
</evidence>
<evidence type="ECO:0000259" key="5">
    <source>
        <dbReference type="Pfam" id="PF08386"/>
    </source>
</evidence>
<dbReference type="Gene3D" id="3.40.50.1820">
    <property type="entry name" value="alpha/beta hydrolase"/>
    <property type="match status" value="1"/>
</dbReference>
<keyword evidence="3" id="KW-0732">Signal</keyword>
<dbReference type="Pfam" id="PF00561">
    <property type="entry name" value="Abhydrolase_1"/>
    <property type="match status" value="1"/>
</dbReference>
<evidence type="ECO:0000256" key="3">
    <source>
        <dbReference type="SAM" id="SignalP"/>
    </source>
</evidence>
<dbReference type="PANTHER" id="PTHR43248">
    <property type="entry name" value="2-SUCCINYL-6-HYDROXY-2,4-CYCLOHEXADIENE-1-CARBOXYLATE SYNTHASE"/>
    <property type="match status" value="1"/>
</dbReference>
<dbReference type="InterPro" id="IPR051601">
    <property type="entry name" value="Serine_prot/Carboxylest_S33"/>
</dbReference>
<evidence type="ECO:0000259" key="4">
    <source>
        <dbReference type="Pfam" id="PF00561"/>
    </source>
</evidence>
<feature type="chain" id="PRO_5047196032" description="AB hydrolase-1 domain-containing protein" evidence="3">
    <location>
        <begin position="19"/>
        <end position="534"/>
    </location>
</feature>
<dbReference type="InterPro" id="IPR013595">
    <property type="entry name" value="Pept_S33_TAP-like_C"/>
</dbReference>
<proteinExistence type="inferred from homology"/>
<comment type="similarity">
    <text evidence="1">Belongs to the peptidase S33 family.</text>
</comment>
<protein>
    <recommendedName>
        <fullName evidence="8">AB hydrolase-1 domain-containing protein</fullName>
    </recommendedName>
</protein>
<name>A0ABZ1D7S1_9TREE</name>
<feature type="signal peptide" evidence="3">
    <location>
        <begin position="1"/>
        <end position="18"/>
    </location>
</feature>
<organism evidence="6 7">
    <name type="scientific">Kwoniella shivajii</name>
    <dbReference type="NCBI Taxonomy" id="564305"/>
    <lineage>
        <taxon>Eukaryota</taxon>
        <taxon>Fungi</taxon>
        <taxon>Dikarya</taxon>
        <taxon>Basidiomycota</taxon>
        <taxon>Agaricomycotina</taxon>
        <taxon>Tremellomycetes</taxon>
        <taxon>Tremellales</taxon>
        <taxon>Cryptococcaceae</taxon>
        <taxon>Kwoniella</taxon>
    </lineage>
</organism>
<feature type="domain" description="Peptidase S33 tripeptidyl aminopeptidase-like C-terminal" evidence="5">
    <location>
        <begin position="413"/>
        <end position="499"/>
    </location>
</feature>
<keyword evidence="7" id="KW-1185">Reference proteome</keyword>
<evidence type="ECO:0000256" key="2">
    <source>
        <dbReference type="ARBA" id="ARBA00022801"/>
    </source>
</evidence>
<dbReference type="Pfam" id="PF08386">
    <property type="entry name" value="Abhydrolase_4"/>
    <property type="match status" value="1"/>
</dbReference>
<dbReference type="InterPro" id="IPR029058">
    <property type="entry name" value="AB_hydrolase_fold"/>
</dbReference>
<dbReference type="SUPFAM" id="SSF53474">
    <property type="entry name" value="alpha/beta-Hydrolases"/>
    <property type="match status" value="1"/>
</dbReference>
<feature type="domain" description="AB hydrolase-1" evidence="4">
    <location>
        <begin position="121"/>
        <end position="263"/>
    </location>
</feature>
<dbReference type="Proteomes" id="UP001329825">
    <property type="component" value="Chromosome 10"/>
</dbReference>
<evidence type="ECO:0000256" key="1">
    <source>
        <dbReference type="ARBA" id="ARBA00010088"/>
    </source>
</evidence>
<evidence type="ECO:0000313" key="7">
    <source>
        <dbReference type="Proteomes" id="UP001329825"/>
    </source>
</evidence>
<dbReference type="RefSeq" id="XP_062794672.1">
    <property type="nucleotide sequence ID" value="XM_062938621.1"/>
</dbReference>
<keyword evidence="2" id="KW-0378">Hydrolase</keyword>